<dbReference type="Proteomes" id="UP000018208">
    <property type="component" value="Unassembled WGS sequence"/>
</dbReference>
<keyword evidence="4" id="KW-1185">Reference proteome</keyword>
<name>V6LK79_9EUKA</name>
<evidence type="ECO:0000313" key="2">
    <source>
        <dbReference type="EMBL" id="EST44957.1"/>
    </source>
</evidence>
<feature type="coiled-coil region" evidence="1">
    <location>
        <begin position="186"/>
        <end position="227"/>
    </location>
</feature>
<reference evidence="3" key="2">
    <citation type="submission" date="2020-12" db="EMBL/GenBank/DDBJ databases">
        <title>New Spironucleus salmonicida genome in near-complete chromosomes.</title>
        <authorList>
            <person name="Xu F."/>
            <person name="Kurt Z."/>
            <person name="Jimenez-Gonzalez A."/>
            <person name="Astvaldsson A."/>
            <person name="Andersson J.O."/>
            <person name="Svard S.G."/>
        </authorList>
    </citation>
    <scope>NUCLEOTIDE SEQUENCE</scope>
    <source>
        <strain evidence="3">ATCC 50377</strain>
    </source>
</reference>
<sequence length="233" mass="27447">MTDLDTLMHEFWMSKKIVTDQIEYLEECSNHLHTFSCSFSKSEINHKEPPYELKKFPLPHYTQLLQPLQQQFEIIAKQIKSQAHEAETQRKFLADLVRPGVKMHDQLKQQYAKALTSKNQQKNPADAKQSLDDFEVRSIETVRNALEKMKWLSRKIAGEISDVMERGVLNMYAKFNNRNEQFKKVLKQNDNENDKIKQLADIVQEEIQTAQKEIVAEQCTSKEYNNQQYHSQQ</sequence>
<dbReference type="EMBL" id="AUWU02000005">
    <property type="protein sequence ID" value="KAH0573292.1"/>
    <property type="molecule type" value="Genomic_DNA"/>
</dbReference>
<keyword evidence="1" id="KW-0175">Coiled coil</keyword>
<protein>
    <submittedName>
        <fullName evidence="2">Uncharacterized protein</fullName>
    </submittedName>
</protein>
<evidence type="ECO:0000313" key="4">
    <source>
        <dbReference type="Proteomes" id="UP000018208"/>
    </source>
</evidence>
<accession>V6LK79</accession>
<gene>
    <name evidence="2" type="ORF">SS50377_14975</name>
    <name evidence="3" type="ORF">SS50377_25412</name>
</gene>
<proteinExistence type="predicted"/>
<evidence type="ECO:0000313" key="3">
    <source>
        <dbReference type="EMBL" id="KAH0573292.1"/>
    </source>
</evidence>
<evidence type="ECO:0000256" key="1">
    <source>
        <dbReference type="SAM" id="Coils"/>
    </source>
</evidence>
<organism evidence="2">
    <name type="scientific">Spironucleus salmonicida</name>
    <dbReference type="NCBI Taxonomy" id="348837"/>
    <lineage>
        <taxon>Eukaryota</taxon>
        <taxon>Metamonada</taxon>
        <taxon>Diplomonadida</taxon>
        <taxon>Hexamitidae</taxon>
        <taxon>Hexamitinae</taxon>
        <taxon>Spironucleus</taxon>
    </lineage>
</organism>
<dbReference type="VEuPathDB" id="GiardiaDB:SS50377_25412"/>
<reference evidence="2 3" key="1">
    <citation type="journal article" date="2014" name="PLoS Genet.">
        <title>The Genome of Spironucleus salmonicida Highlights a Fish Pathogen Adapted to Fluctuating Environments.</title>
        <authorList>
            <person name="Xu F."/>
            <person name="Jerlstrom-Hultqvist J."/>
            <person name="Einarsson E."/>
            <person name="Astvaldsson A."/>
            <person name="Svard S.G."/>
            <person name="Andersson J.O."/>
        </authorList>
    </citation>
    <scope>NUCLEOTIDE SEQUENCE</scope>
    <source>
        <strain evidence="3">ATCC 50377</strain>
    </source>
</reference>
<dbReference type="AlphaFoldDB" id="V6LK79"/>
<dbReference type="EMBL" id="KI546101">
    <property type="protein sequence ID" value="EST44957.1"/>
    <property type="molecule type" value="Genomic_DNA"/>
</dbReference>